<dbReference type="InterPro" id="IPR021791">
    <property type="entry name" value="Phage_TAC_11"/>
</dbReference>
<name>A0AA37HC90_9HYPH</name>
<dbReference type="AlphaFoldDB" id="A0AA37HC90"/>
<gene>
    <name evidence="2" type="ORF">MPEAHAMD_3493</name>
</gene>
<comment type="caution">
    <text evidence="2">The sequence shown here is derived from an EMBL/GenBank/DDBJ whole genome shotgun (WGS) entry which is preliminary data.</text>
</comment>
<reference evidence="2" key="1">
    <citation type="journal article" date="2016" name="Front. Microbiol.">
        <title>Genome Sequence of the Piezophilic, Mesophilic Sulfate-Reducing Bacterium Desulfovibrio indicus J2T.</title>
        <authorList>
            <person name="Cao J."/>
            <person name="Maignien L."/>
            <person name="Shao Z."/>
            <person name="Alain K."/>
            <person name="Jebbar M."/>
        </authorList>
    </citation>
    <scope>NUCLEOTIDE SEQUENCE</scope>
    <source>
        <strain evidence="2">JCM 32048</strain>
    </source>
</reference>
<reference evidence="2" key="2">
    <citation type="submission" date="2021-08" db="EMBL/GenBank/DDBJ databases">
        <authorList>
            <person name="Tani A."/>
            <person name="Ola A."/>
            <person name="Ogura Y."/>
            <person name="Katsura K."/>
            <person name="Hayashi T."/>
        </authorList>
    </citation>
    <scope>NUCLEOTIDE SEQUENCE</scope>
    <source>
        <strain evidence="2">JCM 32048</strain>
    </source>
</reference>
<evidence type="ECO:0000256" key="1">
    <source>
        <dbReference type="SAM" id="MobiDB-lite"/>
    </source>
</evidence>
<dbReference type="RefSeq" id="WP_238191751.1">
    <property type="nucleotide sequence ID" value="NZ_BPQJ01000016.1"/>
</dbReference>
<evidence type="ECO:0000313" key="2">
    <source>
        <dbReference type="EMBL" id="GJD63327.1"/>
    </source>
</evidence>
<keyword evidence="3" id="KW-1185">Reference proteome</keyword>
<proteinExistence type="predicted"/>
<evidence type="ECO:0008006" key="4">
    <source>
        <dbReference type="Google" id="ProtNLM"/>
    </source>
</evidence>
<evidence type="ECO:0000313" key="3">
    <source>
        <dbReference type="Proteomes" id="UP001055286"/>
    </source>
</evidence>
<organism evidence="2 3">
    <name type="scientific">Methylobacterium frigidaeris</name>
    <dbReference type="NCBI Taxonomy" id="2038277"/>
    <lineage>
        <taxon>Bacteria</taxon>
        <taxon>Pseudomonadati</taxon>
        <taxon>Pseudomonadota</taxon>
        <taxon>Alphaproteobacteria</taxon>
        <taxon>Hyphomicrobiales</taxon>
        <taxon>Methylobacteriaceae</taxon>
        <taxon>Methylobacterium</taxon>
    </lineage>
</organism>
<accession>A0AA37HC90</accession>
<dbReference type="Pfam" id="PF11836">
    <property type="entry name" value="Phage_TAC_11"/>
    <property type="match status" value="1"/>
</dbReference>
<protein>
    <recommendedName>
        <fullName evidence="4">Gene transfer agent family protein</fullName>
    </recommendedName>
</protein>
<dbReference type="Proteomes" id="UP001055286">
    <property type="component" value="Unassembled WGS sequence"/>
</dbReference>
<feature type="region of interest" description="Disordered" evidence="1">
    <location>
        <begin position="179"/>
        <end position="199"/>
    </location>
</feature>
<dbReference type="EMBL" id="BPQJ01000016">
    <property type="protein sequence ID" value="GJD63327.1"/>
    <property type="molecule type" value="Genomic_DNA"/>
</dbReference>
<sequence>MSRDGHIDLALEDTTHRFRLAIGDLEALQEATGAGPAALLHRFHAGRLYRFQDVRDVLRLGLIGGGTPVPQAHAIARRLDGLPCIPLIAKAALVLAAALEGTEDERVGRSTGAAGPQGRIAFAAFYGAAAAMGLPAADLRAMSLWQLAAYVDGFNRARDPDAADAPTPQEEDALWAWLQGAPGEGFPEGGLPDDDGSPA</sequence>